<proteinExistence type="predicted"/>
<feature type="region of interest" description="Disordered" evidence="3">
    <location>
        <begin position="191"/>
        <end position="242"/>
    </location>
</feature>
<dbReference type="InterPro" id="IPR002509">
    <property type="entry name" value="NODB_dom"/>
</dbReference>
<feature type="compositionally biased region" description="Low complexity" evidence="3">
    <location>
        <begin position="194"/>
        <end position="216"/>
    </location>
</feature>
<dbReference type="SUPFAM" id="SSF88713">
    <property type="entry name" value="Glycoside hydrolase/deacetylase"/>
    <property type="match status" value="1"/>
</dbReference>
<evidence type="ECO:0000256" key="1">
    <source>
        <dbReference type="ARBA" id="ARBA00022723"/>
    </source>
</evidence>
<feature type="domain" description="NodB homology" evidence="4">
    <location>
        <begin position="327"/>
        <end position="500"/>
    </location>
</feature>
<evidence type="ECO:0000313" key="5">
    <source>
        <dbReference type="EMBL" id="GHD29000.1"/>
    </source>
</evidence>
<dbReference type="GO" id="GO:0016020">
    <property type="term" value="C:membrane"/>
    <property type="evidence" value="ECO:0007669"/>
    <property type="project" value="TreeGrafter"/>
</dbReference>
<evidence type="ECO:0000259" key="4">
    <source>
        <dbReference type="PROSITE" id="PS51677"/>
    </source>
</evidence>
<evidence type="ECO:0000256" key="2">
    <source>
        <dbReference type="ARBA" id="ARBA00022801"/>
    </source>
</evidence>
<accession>A0A918XEW5</accession>
<keyword evidence="6" id="KW-1185">Reference proteome</keyword>
<dbReference type="EMBL" id="BMXL01000015">
    <property type="protein sequence ID" value="GHD29000.1"/>
    <property type="molecule type" value="Genomic_DNA"/>
</dbReference>
<keyword evidence="2" id="KW-0378">Hydrolase</keyword>
<dbReference type="CDD" id="cd10954">
    <property type="entry name" value="CE4_CtAXE_like"/>
    <property type="match status" value="1"/>
</dbReference>
<evidence type="ECO:0000256" key="3">
    <source>
        <dbReference type="SAM" id="MobiDB-lite"/>
    </source>
</evidence>
<evidence type="ECO:0000313" key="6">
    <source>
        <dbReference type="Proteomes" id="UP000654947"/>
    </source>
</evidence>
<dbReference type="Pfam" id="PF01522">
    <property type="entry name" value="Polysacc_deac_1"/>
    <property type="match status" value="1"/>
</dbReference>
<protein>
    <recommendedName>
        <fullName evidence="4">NodB homology domain-containing protein</fullName>
    </recommendedName>
</protein>
<dbReference type="PROSITE" id="PS51677">
    <property type="entry name" value="NODB"/>
    <property type="match status" value="1"/>
</dbReference>
<dbReference type="PANTHER" id="PTHR10587:SF133">
    <property type="entry name" value="CHITIN DEACETYLASE 1-RELATED"/>
    <property type="match status" value="1"/>
</dbReference>
<name>A0A918XEW5_9ACTN</name>
<dbReference type="RefSeq" id="WP_193518146.1">
    <property type="nucleotide sequence ID" value="NZ_BMXL01000015.1"/>
</dbReference>
<dbReference type="PANTHER" id="PTHR10587">
    <property type="entry name" value="GLYCOSYL TRANSFERASE-RELATED"/>
    <property type="match status" value="1"/>
</dbReference>
<sequence>MIDTSLRRKLSVTAAACLLLTPGCQGLEEESPPPAETIRLPLDSFSGVEVESATVGAGHSTVSYRYPSVSASHPLMLEIRTGMAERRTEFLEGLPDKGNPELQQDTSFLAVSPQVVGARVTSETSSGVQNDVESRTLWYDASSQEVLPWTSVFSDEAALEQAHLSVARVLQEEYDVPLQQLPGLLGEVASRADGAQATEEAAAEEGNSSSGGNREISSPEEESRDLSDPEQAAEVAEEWAGSPLEDLAFSTAGGMAVDMAPGEIPGASGGEELVLPVEAESVEGFMSELGFAARDAALDNHSQDGTQFPLEGPYPGEGLSMDCARLKCVALTFDDGPGEHTGRLLDDLAEYDARATFYVLGRLVDEFPEVLQRMDAEGHELGNHTWKHDDLAEMSAEQVREDITRTNEAVQEVTGSEPATIRPPYGSLNETVSGAVEQPLILWDVDTHDWQSRDSGKIAEHALSHSETGSVVLLHDIHEQSVEAVPEVLEGLHEQGYHFVTVTDLFGLEGMDSGEVLTDARMG</sequence>
<dbReference type="GO" id="GO:0005975">
    <property type="term" value="P:carbohydrate metabolic process"/>
    <property type="evidence" value="ECO:0007669"/>
    <property type="project" value="InterPro"/>
</dbReference>
<keyword evidence="1" id="KW-0479">Metal-binding</keyword>
<dbReference type="InterPro" id="IPR050248">
    <property type="entry name" value="Polysacc_deacetylase_ArnD"/>
</dbReference>
<dbReference type="Proteomes" id="UP000654947">
    <property type="component" value="Unassembled WGS sequence"/>
</dbReference>
<organism evidence="5 6">
    <name type="scientific">Nocardiopsis kunsanensis</name>
    <dbReference type="NCBI Taxonomy" id="141693"/>
    <lineage>
        <taxon>Bacteria</taxon>
        <taxon>Bacillati</taxon>
        <taxon>Actinomycetota</taxon>
        <taxon>Actinomycetes</taxon>
        <taxon>Streptosporangiales</taxon>
        <taxon>Nocardiopsidaceae</taxon>
        <taxon>Nocardiopsis</taxon>
    </lineage>
</organism>
<dbReference type="InterPro" id="IPR011330">
    <property type="entry name" value="Glyco_hydro/deAcase_b/a-brl"/>
</dbReference>
<dbReference type="GO" id="GO:0016810">
    <property type="term" value="F:hydrolase activity, acting on carbon-nitrogen (but not peptide) bonds"/>
    <property type="evidence" value="ECO:0007669"/>
    <property type="project" value="InterPro"/>
</dbReference>
<gene>
    <name evidence="5" type="ORF">GCM10007147_29390</name>
</gene>
<comment type="caution">
    <text evidence="5">The sequence shown here is derived from an EMBL/GenBank/DDBJ whole genome shotgun (WGS) entry which is preliminary data.</text>
</comment>
<dbReference type="GO" id="GO:0046872">
    <property type="term" value="F:metal ion binding"/>
    <property type="evidence" value="ECO:0007669"/>
    <property type="project" value="UniProtKB-KW"/>
</dbReference>
<dbReference type="AlphaFoldDB" id="A0A918XEW5"/>
<dbReference type="Gene3D" id="3.20.20.370">
    <property type="entry name" value="Glycoside hydrolase/deacetylase"/>
    <property type="match status" value="1"/>
</dbReference>
<reference evidence="5 6" key="1">
    <citation type="journal article" date="2014" name="Int. J. Syst. Evol. Microbiol.">
        <title>Complete genome sequence of Corynebacterium casei LMG S-19264T (=DSM 44701T), isolated from a smear-ripened cheese.</title>
        <authorList>
            <consortium name="US DOE Joint Genome Institute (JGI-PGF)"/>
            <person name="Walter F."/>
            <person name="Albersmeier A."/>
            <person name="Kalinowski J."/>
            <person name="Ruckert C."/>
        </authorList>
    </citation>
    <scope>NUCLEOTIDE SEQUENCE [LARGE SCALE GENOMIC DNA]</scope>
    <source>
        <strain evidence="5 6">KCTC 19473</strain>
    </source>
</reference>